<proteinExistence type="predicted"/>
<sequence>MTCHAPIQFYSTVATVFPSKRLNLTNMTSNKADATSEELNSCTLETVEERYPVNEWLHIYTDGSYLPEANGAGTGWFCRLFEVSLAVGKNATNYNG</sequence>
<protein>
    <submittedName>
        <fullName evidence="1">Reverse transcriptase</fullName>
    </submittedName>
</protein>
<evidence type="ECO:0000313" key="1">
    <source>
        <dbReference type="EMBL" id="GFX99750.1"/>
    </source>
</evidence>
<dbReference type="EMBL" id="BMAU01021215">
    <property type="protein sequence ID" value="GFX99750.1"/>
    <property type="molecule type" value="Genomic_DNA"/>
</dbReference>
<keyword evidence="1" id="KW-0808">Transferase</keyword>
<name>A0A8X6S0D2_TRICX</name>
<comment type="caution">
    <text evidence="1">The sequence shown here is derived from an EMBL/GenBank/DDBJ whole genome shotgun (WGS) entry which is preliminary data.</text>
</comment>
<dbReference type="GO" id="GO:0003964">
    <property type="term" value="F:RNA-directed DNA polymerase activity"/>
    <property type="evidence" value="ECO:0007669"/>
    <property type="project" value="UniProtKB-KW"/>
</dbReference>
<gene>
    <name evidence="1" type="primary">RF55_23213</name>
    <name evidence="1" type="ORF">TNCV_257891</name>
</gene>
<keyword evidence="1" id="KW-0695">RNA-directed DNA polymerase</keyword>
<keyword evidence="1" id="KW-0548">Nucleotidyltransferase</keyword>
<keyword evidence="2" id="KW-1185">Reference proteome</keyword>
<reference evidence="1" key="1">
    <citation type="submission" date="2020-08" db="EMBL/GenBank/DDBJ databases">
        <title>Multicomponent nature underlies the extraordinary mechanical properties of spider dragline silk.</title>
        <authorList>
            <person name="Kono N."/>
            <person name="Nakamura H."/>
            <person name="Mori M."/>
            <person name="Yoshida Y."/>
            <person name="Ohtoshi R."/>
            <person name="Malay A.D."/>
            <person name="Moran D.A.P."/>
            <person name="Tomita M."/>
            <person name="Numata K."/>
            <person name="Arakawa K."/>
        </authorList>
    </citation>
    <scope>NUCLEOTIDE SEQUENCE</scope>
</reference>
<dbReference type="AlphaFoldDB" id="A0A8X6S0D2"/>
<accession>A0A8X6S0D2</accession>
<organism evidence="1 2">
    <name type="scientific">Trichonephila clavipes</name>
    <name type="common">Golden silk orbweaver</name>
    <name type="synonym">Nephila clavipes</name>
    <dbReference type="NCBI Taxonomy" id="2585209"/>
    <lineage>
        <taxon>Eukaryota</taxon>
        <taxon>Metazoa</taxon>
        <taxon>Ecdysozoa</taxon>
        <taxon>Arthropoda</taxon>
        <taxon>Chelicerata</taxon>
        <taxon>Arachnida</taxon>
        <taxon>Araneae</taxon>
        <taxon>Araneomorphae</taxon>
        <taxon>Entelegynae</taxon>
        <taxon>Araneoidea</taxon>
        <taxon>Nephilidae</taxon>
        <taxon>Trichonephila</taxon>
    </lineage>
</organism>
<evidence type="ECO:0000313" key="2">
    <source>
        <dbReference type="Proteomes" id="UP000887159"/>
    </source>
</evidence>
<dbReference type="Proteomes" id="UP000887159">
    <property type="component" value="Unassembled WGS sequence"/>
</dbReference>